<dbReference type="EMBL" id="AP027081">
    <property type="protein sequence ID" value="BDU75048.1"/>
    <property type="molecule type" value="Genomic_DNA"/>
</dbReference>
<reference evidence="5" key="1">
    <citation type="journal article" date="2023" name="Int. J. Syst. Evol. Microbiol.">
        <title>Mesoterricola silvestris gen. nov., sp. nov., Mesoterricola sediminis sp. nov., Geothrix oryzae sp. nov., Geothrix edaphica sp. nov., Geothrix rubra sp. nov., and Geothrix limicola sp. nov., six novel members of Acidobacteriota isolated from soils.</title>
        <authorList>
            <person name="Itoh H."/>
            <person name="Sugisawa Y."/>
            <person name="Mise K."/>
            <person name="Xu Z."/>
            <person name="Kuniyasu M."/>
            <person name="Ushijima N."/>
            <person name="Kawano K."/>
            <person name="Kobayashi E."/>
            <person name="Shiratori Y."/>
            <person name="Masuda Y."/>
            <person name="Senoo K."/>
        </authorList>
    </citation>
    <scope>NUCLEOTIDE SEQUENCE</scope>
    <source>
        <strain evidence="5">W786</strain>
    </source>
</reference>
<keyword evidence="3" id="KW-0472">Membrane</keyword>
<dbReference type="PROSITE" id="PS50887">
    <property type="entry name" value="GGDEF"/>
    <property type="match status" value="1"/>
</dbReference>
<dbReference type="InterPro" id="IPR011990">
    <property type="entry name" value="TPR-like_helical_dom_sf"/>
</dbReference>
<dbReference type="NCBIfam" id="TIGR00254">
    <property type="entry name" value="GGDEF"/>
    <property type="match status" value="1"/>
</dbReference>
<evidence type="ECO:0000256" key="1">
    <source>
        <dbReference type="ARBA" id="ARBA00012528"/>
    </source>
</evidence>
<dbReference type="InterPro" id="IPR000160">
    <property type="entry name" value="GGDEF_dom"/>
</dbReference>
<feature type="transmembrane region" description="Helical" evidence="3">
    <location>
        <begin position="429"/>
        <end position="447"/>
    </location>
</feature>
<comment type="catalytic activity">
    <reaction evidence="2">
        <text>2 GTP = 3',3'-c-di-GMP + 2 diphosphate</text>
        <dbReference type="Rhea" id="RHEA:24898"/>
        <dbReference type="ChEBI" id="CHEBI:33019"/>
        <dbReference type="ChEBI" id="CHEBI:37565"/>
        <dbReference type="ChEBI" id="CHEBI:58805"/>
        <dbReference type="EC" id="2.7.7.65"/>
    </reaction>
</comment>
<dbReference type="Proteomes" id="UP001228113">
    <property type="component" value="Chromosome"/>
</dbReference>
<dbReference type="RefSeq" id="WP_316410845.1">
    <property type="nucleotide sequence ID" value="NZ_AP027081.1"/>
</dbReference>
<dbReference type="SMART" id="SM00267">
    <property type="entry name" value="GGDEF"/>
    <property type="match status" value="1"/>
</dbReference>
<keyword evidence="3" id="KW-1133">Transmembrane helix</keyword>
<dbReference type="Pfam" id="PF00990">
    <property type="entry name" value="GGDEF"/>
    <property type="match status" value="1"/>
</dbReference>
<accession>A0AA48HB34</accession>
<organism evidence="5 6">
    <name type="scientific">Mesoterricola sediminis</name>
    <dbReference type="NCBI Taxonomy" id="2927980"/>
    <lineage>
        <taxon>Bacteria</taxon>
        <taxon>Pseudomonadati</taxon>
        <taxon>Acidobacteriota</taxon>
        <taxon>Holophagae</taxon>
        <taxon>Holophagales</taxon>
        <taxon>Holophagaceae</taxon>
        <taxon>Mesoterricola</taxon>
    </lineage>
</organism>
<feature type="domain" description="GGDEF" evidence="4">
    <location>
        <begin position="508"/>
        <end position="647"/>
    </location>
</feature>
<keyword evidence="6" id="KW-1185">Reference proteome</keyword>
<dbReference type="InterPro" id="IPR043128">
    <property type="entry name" value="Rev_trsase/Diguanyl_cyclase"/>
</dbReference>
<dbReference type="SMART" id="SM00028">
    <property type="entry name" value="TPR"/>
    <property type="match status" value="4"/>
</dbReference>
<dbReference type="Pfam" id="PF13424">
    <property type="entry name" value="TPR_12"/>
    <property type="match status" value="1"/>
</dbReference>
<evidence type="ECO:0000313" key="6">
    <source>
        <dbReference type="Proteomes" id="UP001228113"/>
    </source>
</evidence>
<evidence type="ECO:0000313" key="5">
    <source>
        <dbReference type="EMBL" id="BDU75048.1"/>
    </source>
</evidence>
<name>A0AA48HB34_9BACT</name>
<sequence length="689" mass="75835">MALAIGLLGGTGVSQPLAAAVPAATAKRIADLRKRIDADNRNHPVASVALAQEALQLLKPDEEPAIRTALLIGLVRDLNVLLRIPEAEARLAEARAQVAHAGQPRDHFLVGMEGALVLILKERPGDARPVLEGLIPAMEGYLKKQPEDSEIHRLLGRAQRSLGTANRDLGRFPEAIGWYQRAMKTYQEAQDSAGLSNVLDQMGTLLQLLGRLDEAVSYHRQAIATAEPLKNPELLATIHLNFANTYGFLNDTDHQLEELAKSRELARISQDPDIELTVAVNMADAYLRKKDYRTCLKYAEAGLRLAREAGNAASIAVSQVNQGIALNRLGNSAEGLKAIVAGLEHFKASQARNDTAEIVGILAEEYAFAGEWRKAYETELQFKALSDDLKRVQDQKHIADASAAFEIDKKQLQIDALNRERRNQLRLRFLWTAIGLLGLGTAAVLVAGRKKLQAANKALADMSLRDPLTSLANRRYLTSRIAEDLAQIHRLQRSGLTEAGKTRMPLNIDVIFFMIDIDHFKQVNDTHGHAAGDQVLRQFASILSSTMRDSDTVVRWGGEEFFVVAKHTSRTEAHIVAERIRSRVEAFPFDIGEGRIVHKTCSVGFATYPFFRKDPALVAWEKVAEVADQCLYAAKASGRNTWVGVHEAEDGPDADLKERLGAYPDVAKLVADGILRAEAMAERPIAWNS</sequence>
<evidence type="ECO:0000256" key="2">
    <source>
        <dbReference type="ARBA" id="ARBA00034247"/>
    </source>
</evidence>
<proteinExistence type="predicted"/>
<dbReference type="InterPro" id="IPR029787">
    <property type="entry name" value="Nucleotide_cyclase"/>
</dbReference>
<evidence type="ECO:0000259" key="4">
    <source>
        <dbReference type="PROSITE" id="PS50887"/>
    </source>
</evidence>
<gene>
    <name evidence="5" type="ORF">METESE_00060</name>
</gene>
<dbReference type="FunFam" id="3.30.70.270:FF:000001">
    <property type="entry name" value="Diguanylate cyclase domain protein"/>
    <property type="match status" value="1"/>
</dbReference>
<dbReference type="InterPro" id="IPR019734">
    <property type="entry name" value="TPR_rpt"/>
</dbReference>
<dbReference type="AlphaFoldDB" id="A0AA48HB34"/>
<protein>
    <recommendedName>
        <fullName evidence="1">diguanylate cyclase</fullName>
        <ecNumber evidence="1">2.7.7.65</ecNumber>
    </recommendedName>
</protein>
<dbReference type="GO" id="GO:0052621">
    <property type="term" value="F:diguanylate cyclase activity"/>
    <property type="evidence" value="ECO:0007669"/>
    <property type="project" value="UniProtKB-EC"/>
</dbReference>
<dbReference type="CDD" id="cd01949">
    <property type="entry name" value="GGDEF"/>
    <property type="match status" value="1"/>
</dbReference>
<dbReference type="EC" id="2.7.7.65" evidence="1"/>
<evidence type="ECO:0000256" key="3">
    <source>
        <dbReference type="SAM" id="Phobius"/>
    </source>
</evidence>
<dbReference type="PANTHER" id="PTHR45138">
    <property type="entry name" value="REGULATORY COMPONENTS OF SENSORY TRANSDUCTION SYSTEM"/>
    <property type="match status" value="1"/>
</dbReference>
<dbReference type="Gene3D" id="3.30.70.270">
    <property type="match status" value="1"/>
</dbReference>
<keyword evidence="3" id="KW-0812">Transmembrane</keyword>
<dbReference type="PANTHER" id="PTHR45138:SF9">
    <property type="entry name" value="DIGUANYLATE CYCLASE DGCM-RELATED"/>
    <property type="match status" value="1"/>
</dbReference>
<dbReference type="Gene3D" id="1.25.40.10">
    <property type="entry name" value="Tetratricopeptide repeat domain"/>
    <property type="match status" value="2"/>
</dbReference>
<dbReference type="SUPFAM" id="SSF48452">
    <property type="entry name" value="TPR-like"/>
    <property type="match status" value="1"/>
</dbReference>
<dbReference type="SUPFAM" id="SSF55073">
    <property type="entry name" value="Nucleotide cyclase"/>
    <property type="match status" value="1"/>
</dbReference>
<dbReference type="KEGG" id="msea:METESE_00060"/>
<dbReference type="InterPro" id="IPR050469">
    <property type="entry name" value="Diguanylate_Cyclase"/>
</dbReference>